<evidence type="ECO:0000313" key="2">
    <source>
        <dbReference type="Proteomes" id="UP000695000"/>
    </source>
</evidence>
<accession>A0ABM1MU70</accession>
<evidence type="ECO:0000313" key="3">
    <source>
        <dbReference type="RefSeq" id="XP_017778120.1"/>
    </source>
</evidence>
<dbReference type="GeneID" id="108563836"/>
<organism evidence="2 3">
    <name type="scientific">Nicrophorus vespilloides</name>
    <name type="common">Boreal carrion beetle</name>
    <dbReference type="NCBI Taxonomy" id="110193"/>
    <lineage>
        <taxon>Eukaryota</taxon>
        <taxon>Metazoa</taxon>
        <taxon>Ecdysozoa</taxon>
        <taxon>Arthropoda</taxon>
        <taxon>Hexapoda</taxon>
        <taxon>Insecta</taxon>
        <taxon>Pterygota</taxon>
        <taxon>Neoptera</taxon>
        <taxon>Endopterygota</taxon>
        <taxon>Coleoptera</taxon>
        <taxon>Polyphaga</taxon>
        <taxon>Staphyliniformia</taxon>
        <taxon>Silphidae</taxon>
        <taxon>Nicrophorinae</taxon>
        <taxon>Nicrophorus</taxon>
    </lineage>
</organism>
<feature type="region of interest" description="Disordered" evidence="1">
    <location>
        <begin position="205"/>
        <end position="230"/>
    </location>
</feature>
<feature type="region of interest" description="Disordered" evidence="1">
    <location>
        <begin position="1"/>
        <end position="23"/>
    </location>
</feature>
<gene>
    <name evidence="3" type="primary">LOC108563836</name>
</gene>
<feature type="compositionally biased region" description="Low complexity" evidence="1">
    <location>
        <begin position="144"/>
        <end position="164"/>
    </location>
</feature>
<proteinExistence type="predicted"/>
<dbReference type="Proteomes" id="UP000695000">
    <property type="component" value="Unplaced"/>
</dbReference>
<keyword evidence="2" id="KW-1185">Reference proteome</keyword>
<evidence type="ECO:0000256" key="1">
    <source>
        <dbReference type="SAM" id="MobiDB-lite"/>
    </source>
</evidence>
<feature type="compositionally biased region" description="Acidic residues" evidence="1">
    <location>
        <begin position="1"/>
        <end position="12"/>
    </location>
</feature>
<reference evidence="3" key="1">
    <citation type="submission" date="2025-08" db="UniProtKB">
        <authorList>
            <consortium name="RefSeq"/>
        </authorList>
    </citation>
    <scope>IDENTIFICATION</scope>
    <source>
        <tissue evidence="3">Whole Larva</tissue>
    </source>
</reference>
<sequence length="303" mass="33750">MDPYDSLEENEDERTFGKPLETVAAVEPPDLSTILPLYGKETCKSEVKLSSGKQHHHHRAATVTRPPPSRRPNRKQKPIARKEELCRRDANGSFCSVTASSIILEAKPKKSYLDIFHARIGYIRTGGNDTTRAVVDPHTDRKLSSSSSSSTSSTTSSKAASDSTEFVDAKSFVSDSSSFYLNHIEVERRAKRNVESGLLELESGDNLRSVSEARSHSNAPPRPKPPSSQTRLILEVPALGRLGPDPEVVKQKMIKFKRQQTYGQRASNENRIRMMEKAVLKNFNLELKKSANLSKCTETLLKT</sequence>
<feature type="region of interest" description="Disordered" evidence="1">
    <location>
        <begin position="46"/>
        <end position="83"/>
    </location>
</feature>
<protein>
    <submittedName>
        <fullName evidence="3">Uncharacterized protein LOC108563836</fullName>
    </submittedName>
</protein>
<name>A0ABM1MU70_NICVS</name>
<dbReference type="RefSeq" id="XP_017778120.1">
    <property type="nucleotide sequence ID" value="XM_017922631.1"/>
</dbReference>
<feature type="region of interest" description="Disordered" evidence="1">
    <location>
        <begin position="127"/>
        <end position="165"/>
    </location>
</feature>